<dbReference type="PANTHER" id="PTHR38926">
    <property type="entry name" value="F-BOX DOMAIN CONTAINING PROTEIN, EXPRESSED"/>
    <property type="match status" value="1"/>
</dbReference>
<name>A0A1E5WHF4_9POAL</name>
<evidence type="ECO:0000259" key="2">
    <source>
        <dbReference type="PROSITE" id="PS50181"/>
    </source>
</evidence>
<dbReference type="Pfam" id="PF12937">
    <property type="entry name" value="F-box-like"/>
    <property type="match status" value="1"/>
</dbReference>
<feature type="region of interest" description="Disordered" evidence="1">
    <location>
        <begin position="190"/>
        <end position="238"/>
    </location>
</feature>
<dbReference type="STRING" id="888268.A0A1E5WHF4"/>
<feature type="compositionally biased region" description="Basic residues" evidence="1">
    <location>
        <begin position="190"/>
        <end position="199"/>
    </location>
</feature>
<dbReference type="PANTHER" id="PTHR38926:SF74">
    <property type="entry name" value="OS08G0193600 PROTEIN"/>
    <property type="match status" value="1"/>
</dbReference>
<dbReference type="AlphaFoldDB" id="A0A1E5WHF4"/>
<reference evidence="3 4" key="1">
    <citation type="submission" date="2016-09" db="EMBL/GenBank/DDBJ databases">
        <title>The draft genome of Dichanthelium oligosanthes: A C3 panicoid grass species.</title>
        <authorList>
            <person name="Studer A.J."/>
            <person name="Schnable J.C."/>
            <person name="Brutnell T.P."/>
        </authorList>
    </citation>
    <scope>NUCLEOTIDE SEQUENCE [LARGE SCALE GENOMIC DNA]</scope>
    <source>
        <strain evidence="4">cv. Kellogg 1175</strain>
        <tissue evidence="3">Leaf</tissue>
    </source>
</reference>
<feature type="region of interest" description="Disordered" evidence="1">
    <location>
        <begin position="1"/>
        <end position="32"/>
    </location>
</feature>
<feature type="compositionally biased region" description="Low complexity" evidence="1">
    <location>
        <begin position="1"/>
        <end position="12"/>
    </location>
</feature>
<comment type="caution">
    <text evidence="3">The sequence shown here is derived from an EMBL/GenBank/DDBJ whole genome shotgun (WGS) entry which is preliminary data.</text>
</comment>
<dbReference type="PROSITE" id="PS50181">
    <property type="entry name" value="FBOX"/>
    <property type="match status" value="1"/>
</dbReference>
<accession>A0A1E5WHF4</accession>
<dbReference type="EMBL" id="LWDX02007755">
    <property type="protein sequence ID" value="OEL36826.1"/>
    <property type="molecule type" value="Genomic_DNA"/>
</dbReference>
<organism evidence="3 4">
    <name type="scientific">Dichanthelium oligosanthes</name>
    <dbReference type="NCBI Taxonomy" id="888268"/>
    <lineage>
        <taxon>Eukaryota</taxon>
        <taxon>Viridiplantae</taxon>
        <taxon>Streptophyta</taxon>
        <taxon>Embryophyta</taxon>
        <taxon>Tracheophyta</taxon>
        <taxon>Spermatophyta</taxon>
        <taxon>Magnoliopsida</taxon>
        <taxon>Liliopsida</taxon>
        <taxon>Poales</taxon>
        <taxon>Poaceae</taxon>
        <taxon>PACMAD clade</taxon>
        <taxon>Panicoideae</taxon>
        <taxon>Panicodae</taxon>
        <taxon>Paniceae</taxon>
        <taxon>Dichantheliinae</taxon>
        <taxon>Dichanthelium</taxon>
    </lineage>
</organism>
<sequence>MSWCRPSSYSASRRPRRNQRTPHLDPEAVERATGPAAVPWLLPPAAFARKLHPASDAAAVERARGPAAVPWLPPAAAFARGLHSAPRAAPPNPTPIEPQAHPPTLPPSFSRRRGRRNRGREAEKEEEGQGARCWAALPRDALAAVLRRLDHVEILMGPGQVCRSWRRAARDDPALWRRIDMGPGQVCRSWRGRRRRRRAGAGEEAAGVRPGAGGGGGGAGLARRGRGGGLPSSRSYVD</sequence>
<dbReference type="FunFam" id="1.20.1280.50:FF:000037">
    <property type="entry name" value="F-box protein SKIP19"/>
    <property type="match status" value="1"/>
</dbReference>
<proteinExistence type="predicted"/>
<evidence type="ECO:0000313" key="3">
    <source>
        <dbReference type="EMBL" id="OEL36826.1"/>
    </source>
</evidence>
<dbReference type="Proteomes" id="UP000095767">
    <property type="component" value="Unassembled WGS sequence"/>
</dbReference>
<evidence type="ECO:0000313" key="4">
    <source>
        <dbReference type="Proteomes" id="UP000095767"/>
    </source>
</evidence>
<feature type="compositionally biased region" description="Pro residues" evidence="1">
    <location>
        <begin position="88"/>
        <end position="106"/>
    </location>
</feature>
<gene>
    <name evidence="3" type="ORF">BAE44_0002155</name>
</gene>
<dbReference type="InterPro" id="IPR036047">
    <property type="entry name" value="F-box-like_dom_sf"/>
</dbReference>
<protein>
    <recommendedName>
        <fullName evidence="2">F-box domain-containing protein</fullName>
    </recommendedName>
</protein>
<feature type="region of interest" description="Disordered" evidence="1">
    <location>
        <begin position="82"/>
        <end position="131"/>
    </location>
</feature>
<keyword evidence="4" id="KW-1185">Reference proteome</keyword>
<dbReference type="SUPFAM" id="SSF81383">
    <property type="entry name" value="F-box domain"/>
    <property type="match status" value="1"/>
</dbReference>
<feature type="compositionally biased region" description="Basic and acidic residues" evidence="1">
    <location>
        <begin position="119"/>
        <end position="129"/>
    </location>
</feature>
<dbReference type="InterPro" id="IPR001810">
    <property type="entry name" value="F-box_dom"/>
</dbReference>
<dbReference type="OrthoDB" id="695771at2759"/>
<evidence type="ECO:0000256" key="1">
    <source>
        <dbReference type="SAM" id="MobiDB-lite"/>
    </source>
</evidence>
<feature type="domain" description="F-box" evidence="2">
    <location>
        <begin position="131"/>
        <end position="179"/>
    </location>
</feature>
<dbReference type="Gene3D" id="1.20.1280.50">
    <property type="match status" value="1"/>
</dbReference>
<feature type="compositionally biased region" description="Gly residues" evidence="1">
    <location>
        <begin position="210"/>
        <end position="220"/>
    </location>
</feature>